<sequence length="109" mass="11794">MRVRNSVFMLQLFSSDTLFGRHRSPGAIGSLWGGVESSSGHVPTVGASVAEACEIAREKCVLPISRKRVSFGNCSILFFGASVAAPRENARKSISRKEFPLDSMLSLFS</sequence>
<evidence type="ECO:0000313" key="1">
    <source>
        <dbReference type="EMBL" id="GIX85590.1"/>
    </source>
</evidence>
<proteinExistence type="predicted"/>
<organism evidence="1 2">
    <name type="scientific">Caerostris extrusa</name>
    <name type="common">Bark spider</name>
    <name type="synonym">Caerostris bankana</name>
    <dbReference type="NCBI Taxonomy" id="172846"/>
    <lineage>
        <taxon>Eukaryota</taxon>
        <taxon>Metazoa</taxon>
        <taxon>Ecdysozoa</taxon>
        <taxon>Arthropoda</taxon>
        <taxon>Chelicerata</taxon>
        <taxon>Arachnida</taxon>
        <taxon>Araneae</taxon>
        <taxon>Araneomorphae</taxon>
        <taxon>Entelegynae</taxon>
        <taxon>Araneoidea</taxon>
        <taxon>Araneidae</taxon>
        <taxon>Caerostris</taxon>
    </lineage>
</organism>
<evidence type="ECO:0000313" key="2">
    <source>
        <dbReference type="Proteomes" id="UP001054945"/>
    </source>
</evidence>
<keyword evidence="2" id="KW-1185">Reference proteome</keyword>
<dbReference type="AlphaFoldDB" id="A0AAV4NMT3"/>
<name>A0AAV4NMT3_CAEEX</name>
<reference evidence="1 2" key="1">
    <citation type="submission" date="2021-06" db="EMBL/GenBank/DDBJ databases">
        <title>Caerostris extrusa draft genome.</title>
        <authorList>
            <person name="Kono N."/>
            <person name="Arakawa K."/>
        </authorList>
    </citation>
    <scope>NUCLEOTIDE SEQUENCE [LARGE SCALE GENOMIC DNA]</scope>
</reference>
<dbReference type="EMBL" id="BPLR01003526">
    <property type="protein sequence ID" value="GIX85590.1"/>
    <property type="molecule type" value="Genomic_DNA"/>
</dbReference>
<dbReference type="Proteomes" id="UP001054945">
    <property type="component" value="Unassembled WGS sequence"/>
</dbReference>
<protein>
    <recommendedName>
        <fullName evidence="3">Secreted protein</fullName>
    </recommendedName>
</protein>
<evidence type="ECO:0008006" key="3">
    <source>
        <dbReference type="Google" id="ProtNLM"/>
    </source>
</evidence>
<accession>A0AAV4NMT3</accession>
<gene>
    <name evidence="1" type="ORF">CEXT_390201</name>
</gene>
<comment type="caution">
    <text evidence="1">The sequence shown here is derived from an EMBL/GenBank/DDBJ whole genome shotgun (WGS) entry which is preliminary data.</text>
</comment>